<reference evidence="3" key="1">
    <citation type="submission" date="2008-06" db="EMBL/GenBank/DDBJ databases">
        <authorList>
            <person name="Lorenzi H."/>
            <person name="Inman J."/>
            <person name="Miller J."/>
            <person name="Schobel S."/>
            <person name="Amedeo P."/>
            <person name="Caler E.V."/>
            <person name="da Silva J."/>
        </authorList>
    </citation>
    <scope>NUCLEOTIDE SEQUENCE [LARGE SCALE GENOMIC DNA]</scope>
    <source>
        <strain evidence="3">RN66</strain>
    </source>
</reference>
<name>B6AC87_CRYMR</name>
<evidence type="ECO:0000313" key="3">
    <source>
        <dbReference type="EMBL" id="EEA06143.1"/>
    </source>
</evidence>
<dbReference type="GeneID" id="6995298"/>
<feature type="transmembrane region" description="Helical" evidence="2">
    <location>
        <begin position="7"/>
        <end position="30"/>
    </location>
</feature>
<keyword evidence="2" id="KW-0812">Transmembrane</keyword>
<evidence type="ECO:0000313" key="4">
    <source>
        <dbReference type="Proteomes" id="UP000001460"/>
    </source>
</evidence>
<keyword evidence="2" id="KW-1133">Transmembrane helix</keyword>
<dbReference type="OMA" id="YEMEENS"/>
<keyword evidence="2" id="KW-0472">Membrane</keyword>
<sequence>MKSFLAFYFVYLTNLVCLNLIIMGNFPILLATESPDLSSIMEPLVSEQGSISMSSPSVLHLDYSAESSLLEHEHSVIPSTNILFNMYSIESTLPYIISCGKWCPKFGISSKHLSKKFNNYTKLILKEYIMKSNIYSWFYRLWSGSSVLTSPVLKLNSPREFSRIYELSKKYHQKSKFISVIILVKVYTKPISKTDIVDDEDQDSQINSEDDIIKQSVKQLCSKLRNMKRSSMKRYKKKSDRFQNKSYEMEENSLDKDESLKYLDLPQISNDKFSHLYVIEGNGVTSKSIMVRMLARLTTTSCWNNVPTDKAHILFPIVIGDMPVPKSRGLIGEVFERENISKYNKEKHRPLGLMALDSLREDKMKRSKEDKPSIQTEENSTDSKFEESNEEIVGESLVNNDLNNDLKNSLFIRWIKICSDSKTLYEKLEKEEKGVFINILTQKLLQSSSIDFVKKIVSHDFFSFFPQDCDSSWNSLINLLNTENLSSEFSSNKNLNSEFIINTVIDTVSVINTIIFKDINKDGKDDEDSKNDKDSKEKDDNTLSDILGTESALESIYPSELFSILSADSPATRLDLAKVMDSILMILEELPDSRKSRIEFRDKLDRLNLSDKENTRYINGEIYQLFEAVDHVNMVFHLIRTLIVADNVQELPINPLEILVIVCNNAKLVPKAEYLRNKEFKIPERSDDCNPLLYLGEDLLREDVDHDIMEPLQKSAIKYVSLILKLSQYNINTANIHIANLVAKTERLLVQSIPMEQKKAYISLRLGEKIRVLPFITLVNVSYLPEINYSRISSLLNAYIPIFPTYTLTGLYGDLVFPKSPSAIARQLGMQICLSFYNPAEELDPVFIDLCKATWNESLDLSDYLKKAKLYCSKLVRSIDENEETNYSTDKFMGSTSSQLVFLLCEYSTKIIDGFQQNLDKLRPLSKSYIPPELDIKAQNILQYCRNQNPLLAQIIQNLYPIKR</sequence>
<dbReference type="EMBL" id="DS989728">
    <property type="protein sequence ID" value="EEA06143.1"/>
    <property type="molecule type" value="Genomic_DNA"/>
</dbReference>
<dbReference type="OrthoDB" id="342362at2759"/>
<protein>
    <submittedName>
        <fullName evidence="3">Uncharacterized protein</fullName>
    </submittedName>
</protein>
<organism evidence="3 4">
    <name type="scientific">Cryptosporidium muris (strain RN66)</name>
    <dbReference type="NCBI Taxonomy" id="441375"/>
    <lineage>
        <taxon>Eukaryota</taxon>
        <taxon>Sar</taxon>
        <taxon>Alveolata</taxon>
        <taxon>Apicomplexa</taxon>
        <taxon>Conoidasida</taxon>
        <taxon>Coccidia</taxon>
        <taxon>Eucoccidiorida</taxon>
        <taxon>Eimeriorina</taxon>
        <taxon>Cryptosporidiidae</taxon>
        <taxon>Cryptosporidium</taxon>
    </lineage>
</organism>
<keyword evidence="4" id="KW-1185">Reference proteome</keyword>
<evidence type="ECO:0000256" key="2">
    <source>
        <dbReference type="SAM" id="Phobius"/>
    </source>
</evidence>
<dbReference type="AlphaFoldDB" id="B6AC87"/>
<feature type="region of interest" description="Disordered" evidence="1">
    <location>
        <begin position="364"/>
        <end position="388"/>
    </location>
</feature>
<evidence type="ECO:0000256" key="1">
    <source>
        <dbReference type="SAM" id="MobiDB-lite"/>
    </source>
</evidence>
<dbReference type="VEuPathDB" id="CryptoDB:CMU_019000"/>
<gene>
    <name evidence="3" type="ORF">CMU_019000</name>
</gene>
<dbReference type="RefSeq" id="XP_002140492.1">
    <property type="nucleotide sequence ID" value="XM_002140456.1"/>
</dbReference>
<accession>B6AC87</accession>
<dbReference type="Proteomes" id="UP000001460">
    <property type="component" value="Unassembled WGS sequence"/>
</dbReference>
<proteinExistence type="predicted"/>